<dbReference type="Pfam" id="PF00806">
    <property type="entry name" value="PUF"/>
    <property type="match status" value="8"/>
</dbReference>
<feature type="region of interest" description="Disordered" evidence="3">
    <location>
        <begin position="160"/>
        <end position="188"/>
    </location>
</feature>
<dbReference type="PROSITE" id="PS50302">
    <property type="entry name" value="PUM"/>
    <property type="match status" value="8"/>
</dbReference>
<dbReference type="GO" id="GO:0010608">
    <property type="term" value="P:post-transcriptional regulation of gene expression"/>
    <property type="evidence" value="ECO:0007669"/>
    <property type="project" value="TreeGrafter"/>
</dbReference>
<feature type="compositionally biased region" description="Basic and acidic residues" evidence="3">
    <location>
        <begin position="8"/>
        <end position="23"/>
    </location>
</feature>
<name>A0A7S3JT46_9STRA</name>
<feature type="domain" description="PUM-HD" evidence="4">
    <location>
        <begin position="323"/>
        <end position="708"/>
    </location>
</feature>
<dbReference type="PANTHER" id="PTHR12537">
    <property type="entry name" value="RNA BINDING PROTEIN PUMILIO-RELATED"/>
    <property type="match status" value="1"/>
</dbReference>
<dbReference type="PROSITE" id="PS50303">
    <property type="entry name" value="PUM_HD"/>
    <property type="match status" value="1"/>
</dbReference>
<keyword evidence="1" id="KW-0677">Repeat</keyword>
<dbReference type="PANTHER" id="PTHR12537:SF12">
    <property type="entry name" value="MATERNAL PROTEIN PUMILIO"/>
    <property type="match status" value="1"/>
</dbReference>
<proteinExistence type="predicted"/>
<dbReference type="GO" id="GO:0003729">
    <property type="term" value="F:mRNA binding"/>
    <property type="evidence" value="ECO:0007669"/>
    <property type="project" value="TreeGrafter"/>
</dbReference>
<gene>
    <name evidence="5" type="ORF">ALAG00032_LOCUS4895</name>
</gene>
<feature type="region of interest" description="Disordered" evidence="3">
    <location>
        <begin position="288"/>
        <end position="324"/>
    </location>
</feature>
<dbReference type="CDD" id="cd07920">
    <property type="entry name" value="Pumilio"/>
    <property type="match status" value="1"/>
</dbReference>
<evidence type="ECO:0000256" key="2">
    <source>
        <dbReference type="PROSITE-ProRule" id="PRU00317"/>
    </source>
</evidence>
<feature type="repeat" description="Pumilio" evidence="2">
    <location>
        <begin position="459"/>
        <end position="495"/>
    </location>
</feature>
<organism evidence="5">
    <name type="scientific">Aureoumbra lagunensis</name>
    <dbReference type="NCBI Taxonomy" id="44058"/>
    <lineage>
        <taxon>Eukaryota</taxon>
        <taxon>Sar</taxon>
        <taxon>Stramenopiles</taxon>
        <taxon>Ochrophyta</taxon>
        <taxon>Pelagophyceae</taxon>
        <taxon>Pelagomonadales</taxon>
        <taxon>Aureoumbra</taxon>
    </lineage>
</organism>
<dbReference type="SMART" id="SM00025">
    <property type="entry name" value="Pumilio"/>
    <property type="match status" value="8"/>
</dbReference>
<evidence type="ECO:0000259" key="4">
    <source>
        <dbReference type="PROSITE" id="PS50303"/>
    </source>
</evidence>
<dbReference type="InterPro" id="IPR016024">
    <property type="entry name" value="ARM-type_fold"/>
</dbReference>
<feature type="compositionally biased region" description="Polar residues" evidence="3">
    <location>
        <begin position="293"/>
        <end position="324"/>
    </location>
</feature>
<dbReference type="GO" id="GO:0005737">
    <property type="term" value="C:cytoplasm"/>
    <property type="evidence" value="ECO:0007669"/>
    <property type="project" value="TreeGrafter"/>
</dbReference>
<dbReference type="InterPro" id="IPR033133">
    <property type="entry name" value="PUM-HD"/>
</dbReference>
<feature type="repeat" description="Pumilio" evidence="2">
    <location>
        <begin position="350"/>
        <end position="386"/>
    </location>
</feature>
<dbReference type="Gene3D" id="1.25.10.10">
    <property type="entry name" value="Leucine-rich Repeat Variant"/>
    <property type="match status" value="1"/>
</dbReference>
<feature type="repeat" description="Pumilio" evidence="2">
    <location>
        <begin position="647"/>
        <end position="683"/>
    </location>
</feature>
<feature type="repeat" description="Pumilio" evidence="2">
    <location>
        <begin position="423"/>
        <end position="458"/>
    </location>
</feature>
<dbReference type="EMBL" id="HBIJ01006959">
    <property type="protein sequence ID" value="CAE0364154.1"/>
    <property type="molecule type" value="Transcribed_RNA"/>
</dbReference>
<dbReference type="InterPro" id="IPR033712">
    <property type="entry name" value="Pumilio_RNA-bd"/>
</dbReference>
<feature type="compositionally biased region" description="Low complexity" evidence="3">
    <location>
        <begin position="171"/>
        <end position="180"/>
    </location>
</feature>
<evidence type="ECO:0000256" key="3">
    <source>
        <dbReference type="SAM" id="MobiDB-lite"/>
    </source>
</evidence>
<evidence type="ECO:0000256" key="1">
    <source>
        <dbReference type="ARBA" id="ARBA00022737"/>
    </source>
</evidence>
<dbReference type="AlphaFoldDB" id="A0A7S3JT46"/>
<evidence type="ECO:0000313" key="5">
    <source>
        <dbReference type="EMBL" id="CAE0364154.1"/>
    </source>
</evidence>
<feature type="repeat" description="Pumilio" evidence="2">
    <location>
        <begin position="565"/>
        <end position="601"/>
    </location>
</feature>
<feature type="repeat" description="Pumilio" evidence="2">
    <location>
        <begin position="602"/>
        <end position="637"/>
    </location>
</feature>
<dbReference type="SUPFAM" id="SSF48371">
    <property type="entry name" value="ARM repeat"/>
    <property type="match status" value="1"/>
</dbReference>
<feature type="region of interest" description="Disordered" evidence="3">
    <location>
        <begin position="1"/>
        <end position="38"/>
    </location>
</feature>
<feature type="repeat" description="Pumilio" evidence="2">
    <location>
        <begin position="387"/>
        <end position="422"/>
    </location>
</feature>
<sequence>MLVMESFQQHESRNSLRPYEDSFRAVSAPPRDEIPPDSRLGVMQRKLIDDIFTSSSKSGETSVSFRSAKEIGDSMHRPHSTMELNQTNRNILASALDEVPEELRLDCVRGTLESLSASIAELSMGSFDNFEKQEEDDYEDDDAASTTASVEALARAVNDAARRDQARRQQWRQNRAHQQQSEAYWRNQRTQQSSYQSPYISQMHRQPQYLVEQQTLLQQQQILQMEQHRLATILQQQALTHTPNNQPYQYTYGYPGVLDPKILALQQIQLQQQQLKMAALQQQQQQQQKMQATHLTSSPRLMSTPSIPHSLPRTQPLNKSSSNKDMVMKPISELSPSSSGSPAPIFSSHDLRGRVAQLCRDQHGSRFLQSQLDVSGETAEKAVILQEVLPKTRELATDVFGNYVVQKVLTCGIPTARDAVAIQLKGHCVTLSLHVYGCRVVQKALDELPPKQALDIVTEFRTNVLNCVHDQNGNHVIQKCVQVTAKAKSKATNIDFSAMNRKNNHLLPNKEYIRQLSELGDQIQFILAAFQNRVKQLAMHSYGCRVLQRVLEHCHHDQSAQILDELRRTELKILIEDQYANYVVQHAIQYGRLEDRNILISYVRKNLVDFSKHKFASNVVEKSLVYGTQDQRNLLIDEIVGGGTSPDPEATNLRLLITDAFANYVIQKVVDLATDNQLAAIVNGLRPYAQQVKHTPGKHILSKLEKRIPGLKLA</sequence>
<protein>
    <recommendedName>
        <fullName evidence="4">PUM-HD domain-containing protein</fullName>
    </recommendedName>
</protein>
<reference evidence="5" key="1">
    <citation type="submission" date="2021-01" db="EMBL/GenBank/DDBJ databases">
        <authorList>
            <person name="Corre E."/>
            <person name="Pelletier E."/>
            <person name="Niang G."/>
            <person name="Scheremetjew M."/>
            <person name="Finn R."/>
            <person name="Kale V."/>
            <person name="Holt S."/>
            <person name="Cochrane G."/>
            <person name="Meng A."/>
            <person name="Brown T."/>
            <person name="Cohen L."/>
        </authorList>
    </citation>
    <scope>NUCLEOTIDE SEQUENCE</scope>
    <source>
        <strain evidence="5">CCMP1510</strain>
    </source>
</reference>
<dbReference type="InterPro" id="IPR001313">
    <property type="entry name" value="Pumilio_RNA-bd_rpt"/>
</dbReference>
<feature type="repeat" description="Pumilio" evidence="2">
    <location>
        <begin position="529"/>
        <end position="564"/>
    </location>
</feature>
<dbReference type="InterPro" id="IPR011989">
    <property type="entry name" value="ARM-like"/>
</dbReference>
<accession>A0A7S3JT46</accession>